<dbReference type="PANTHER" id="PTHR43316:SF9">
    <property type="entry name" value="ACID DEHALOGENASE, PUTATIVE (AFU_ORTHOLOGUE AFUA_6G14460)-RELATED"/>
    <property type="match status" value="1"/>
</dbReference>
<protein>
    <submittedName>
        <fullName evidence="2">Haloacid dehalogenase, type II</fullName>
    </submittedName>
</protein>
<dbReference type="EMBL" id="CP015583">
    <property type="protein sequence ID" value="APT55803.1"/>
    <property type="molecule type" value="Genomic_DNA"/>
</dbReference>
<dbReference type="InterPro" id="IPR036412">
    <property type="entry name" value="HAD-like_sf"/>
</dbReference>
<keyword evidence="1" id="KW-0378">Hydrolase</keyword>
<dbReference type="Proteomes" id="UP000185494">
    <property type="component" value="Chromosome 1"/>
</dbReference>
<dbReference type="InterPro" id="IPR051540">
    <property type="entry name" value="S-2-haloacid_dehalogenase"/>
</dbReference>
<dbReference type="NCBIfam" id="TIGR01549">
    <property type="entry name" value="HAD-SF-IA-v1"/>
    <property type="match status" value="1"/>
</dbReference>
<dbReference type="NCBIfam" id="TIGR01493">
    <property type="entry name" value="HAD-SF-IA-v2"/>
    <property type="match status" value="1"/>
</dbReference>
<dbReference type="InterPro" id="IPR023214">
    <property type="entry name" value="HAD_sf"/>
</dbReference>
<dbReference type="SFLD" id="SFLDS00003">
    <property type="entry name" value="Haloacid_Dehalogenase"/>
    <property type="match status" value="1"/>
</dbReference>
<dbReference type="SUPFAM" id="SSF56784">
    <property type="entry name" value="HAD-like"/>
    <property type="match status" value="1"/>
</dbReference>
<evidence type="ECO:0000313" key="3">
    <source>
        <dbReference type="Proteomes" id="UP000185494"/>
    </source>
</evidence>
<dbReference type="InterPro" id="IPR006328">
    <property type="entry name" value="2-HAD"/>
</dbReference>
<dbReference type="GO" id="GO:0019120">
    <property type="term" value="F:hydrolase activity, acting on acid halide bonds, in C-halide compounds"/>
    <property type="evidence" value="ECO:0007669"/>
    <property type="project" value="InterPro"/>
</dbReference>
<organism evidence="2 3">
    <name type="scientific">Roseomonas gilardii</name>
    <dbReference type="NCBI Taxonomy" id="257708"/>
    <lineage>
        <taxon>Bacteria</taxon>
        <taxon>Pseudomonadati</taxon>
        <taxon>Pseudomonadota</taxon>
        <taxon>Alphaproteobacteria</taxon>
        <taxon>Acetobacterales</taxon>
        <taxon>Roseomonadaceae</taxon>
        <taxon>Roseomonas</taxon>
    </lineage>
</organism>
<evidence type="ECO:0000256" key="1">
    <source>
        <dbReference type="ARBA" id="ARBA00022801"/>
    </source>
</evidence>
<dbReference type="RefSeq" id="WP_075796774.1">
    <property type="nucleotide sequence ID" value="NZ_CP015583.1"/>
</dbReference>
<evidence type="ECO:0000313" key="2">
    <source>
        <dbReference type="EMBL" id="APT55803.1"/>
    </source>
</evidence>
<dbReference type="eggNOG" id="COG1011">
    <property type="taxonomic scope" value="Bacteria"/>
</dbReference>
<dbReference type="Gene3D" id="3.40.50.1000">
    <property type="entry name" value="HAD superfamily/HAD-like"/>
    <property type="match status" value="1"/>
</dbReference>
<dbReference type="STRING" id="257708.RGI145_00340"/>
<dbReference type="SFLD" id="SFLDG01129">
    <property type="entry name" value="C1.5:_HAD__Beta-PGM__Phosphata"/>
    <property type="match status" value="1"/>
</dbReference>
<dbReference type="NCBIfam" id="TIGR01428">
    <property type="entry name" value="HAD_type_II"/>
    <property type="match status" value="1"/>
</dbReference>
<dbReference type="Gene3D" id="1.10.150.750">
    <property type="match status" value="1"/>
</dbReference>
<dbReference type="AlphaFoldDB" id="A0A1L7AAP1"/>
<proteinExistence type="predicted"/>
<dbReference type="CDD" id="cd02588">
    <property type="entry name" value="HAD_L2-DEX"/>
    <property type="match status" value="1"/>
</dbReference>
<sequence length="223" mass="25023">MPRLRPSFITFDCYGTLTNFRMGEVARAHFAGRVPEAEMDAFVGSFSAYRLDEVLGDWKPYAEVLENAIRRACRKHGIASQEGDGDVFYRAVPGWGPHPDVPEPLKRVAKEFPLVILSNASDEQIHSNVAKLEAPFHAVFTAEQAQSYKPRMKGFEYMLDRLGARPEEVLHVSSSFRYDLMTAHDLGITMKAWVNRGHEPRGNAFYGYHEIPDIGGLPGLLGL</sequence>
<dbReference type="InterPro" id="IPR006439">
    <property type="entry name" value="HAD-SF_hydro_IA"/>
</dbReference>
<accession>A0A1L7AAP1</accession>
<dbReference type="KEGG" id="rgi:RGI145_00340"/>
<reference evidence="2 3" key="1">
    <citation type="submission" date="2016-05" db="EMBL/GenBank/DDBJ databases">
        <title>Complete Genome and Methylome Analysis of Psychrotrophic Bacterial Isolates from Antarctic Lake Untersee.</title>
        <authorList>
            <person name="Fomenkov A."/>
            <person name="Akimov V.N."/>
            <person name="Vasilyeva L.V."/>
            <person name="Andersen D."/>
            <person name="Vincze T."/>
            <person name="Roberts R.J."/>
        </authorList>
    </citation>
    <scope>NUCLEOTIDE SEQUENCE [LARGE SCALE GENOMIC DNA]</scope>
    <source>
        <strain evidence="2 3">U14-5</strain>
    </source>
</reference>
<gene>
    <name evidence="2" type="ORF">RGI145_00340</name>
</gene>
<name>A0A1L7AAP1_9PROT</name>
<dbReference type="Pfam" id="PF00702">
    <property type="entry name" value="Hydrolase"/>
    <property type="match status" value="1"/>
</dbReference>
<dbReference type="PANTHER" id="PTHR43316">
    <property type="entry name" value="HYDROLASE, HALOACID DELAHOGENASE-RELATED"/>
    <property type="match status" value="1"/>
</dbReference>